<accession>J3EYT6</accession>
<gene>
    <name evidence="1" type="ORF">HSB1_12050</name>
</gene>
<dbReference type="Pfam" id="PF05455">
    <property type="entry name" value="GvpH"/>
    <property type="match status" value="1"/>
</dbReference>
<dbReference type="EMBL" id="ALJD01000003">
    <property type="protein sequence ID" value="EJN60602.1"/>
    <property type="molecule type" value="Genomic_DNA"/>
</dbReference>
<evidence type="ECO:0000313" key="2">
    <source>
        <dbReference type="Proteomes" id="UP000007813"/>
    </source>
</evidence>
<organism evidence="1 2">
    <name type="scientific">Halogranum salarium B-1</name>
    <dbReference type="NCBI Taxonomy" id="1210908"/>
    <lineage>
        <taxon>Archaea</taxon>
        <taxon>Methanobacteriati</taxon>
        <taxon>Methanobacteriota</taxon>
        <taxon>Stenosarchaea group</taxon>
        <taxon>Halobacteria</taxon>
        <taxon>Halobacteriales</taxon>
        <taxon>Haloferacaceae</taxon>
    </lineage>
</organism>
<evidence type="ECO:0000313" key="1">
    <source>
        <dbReference type="EMBL" id="EJN60602.1"/>
    </source>
</evidence>
<proteinExistence type="predicted"/>
<protein>
    <submittedName>
        <fullName evidence="1">Uncharacterized protein</fullName>
    </submittedName>
</protein>
<dbReference type="eggNOG" id="arCOG01833">
    <property type="taxonomic scope" value="Archaea"/>
</dbReference>
<dbReference type="Proteomes" id="UP000007813">
    <property type="component" value="Unassembled WGS sequence"/>
</dbReference>
<dbReference type="AlphaFoldDB" id="J3EYT6"/>
<sequence length="83" mass="9544">MLDTRFEEHEFVITADIPDTKKDDLAAGIDLNTNKLVIKKNETVVARVPLPWDLVEPTRVWFHNDVLEIRVQIGAHQDDGHDK</sequence>
<dbReference type="InterPro" id="IPR008633">
    <property type="entry name" value="GvpH"/>
</dbReference>
<reference evidence="1 2" key="1">
    <citation type="journal article" date="2012" name="J. Bacteriol.">
        <title>Draft Genome Sequence of the Extremely Halophilic Archaeon Halogranum salarium B-1T.</title>
        <authorList>
            <person name="Kim K.K."/>
            <person name="Lee K.C."/>
            <person name="Lee J.S."/>
        </authorList>
    </citation>
    <scope>NUCLEOTIDE SEQUENCE [LARGE SCALE GENOMIC DNA]</scope>
    <source>
        <strain evidence="1 2">B-1</strain>
    </source>
</reference>
<name>J3EYT6_9EURY</name>
<comment type="caution">
    <text evidence="1">The sequence shown here is derived from an EMBL/GenBank/DDBJ whole genome shotgun (WGS) entry which is preliminary data.</text>
</comment>